<dbReference type="EMBL" id="BMQC01000003">
    <property type="protein sequence ID" value="GGK22410.1"/>
    <property type="molecule type" value="Genomic_DNA"/>
</dbReference>
<keyword evidence="1" id="KW-0732">Signal</keyword>
<dbReference type="RefSeq" id="WP_189113321.1">
    <property type="nucleotide sequence ID" value="NZ_BMQC01000003.1"/>
</dbReference>
<dbReference type="AlphaFoldDB" id="A0A8J3BHX6"/>
<feature type="signal peptide" evidence="1">
    <location>
        <begin position="1"/>
        <end position="31"/>
    </location>
</feature>
<accession>A0A8J3BHX6</accession>
<dbReference type="Gene3D" id="2.120.10.30">
    <property type="entry name" value="TolB, C-terminal domain"/>
    <property type="match status" value="2"/>
</dbReference>
<reference evidence="2" key="1">
    <citation type="journal article" date="2014" name="Int. J. Syst. Evol. Microbiol.">
        <title>Complete genome sequence of Corynebacterium casei LMG S-19264T (=DSM 44701T), isolated from a smear-ripened cheese.</title>
        <authorList>
            <consortium name="US DOE Joint Genome Institute (JGI-PGF)"/>
            <person name="Walter F."/>
            <person name="Albersmeier A."/>
            <person name="Kalinowski J."/>
            <person name="Ruckert C."/>
        </authorList>
    </citation>
    <scope>NUCLEOTIDE SEQUENCE</scope>
    <source>
        <strain evidence="2">JCM 3091</strain>
    </source>
</reference>
<gene>
    <name evidence="2" type="ORF">GCM10010124_13630</name>
</gene>
<organism evidence="2 3">
    <name type="scientific">Pilimelia terevasa</name>
    <dbReference type="NCBI Taxonomy" id="53372"/>
    <lineage>
        <taxon>Bacteria</taxon>
        <taxon>Bacillati</taxon>
        <taxon>Actinomycetota</taxon>
        <taxon>Actinomycetes</taxon>
        <taxon>Micromonosporales</taxon>
        <taxon>Micromonosporaceae</taxon>
        <taxon>Pilimelia</taxon>
    </lineage>
</organism>
<evidence type="ECO:0000313" key="2">
    <source>
        <dbReference type="EMBL" id="GGK22410.1"/>
    </source>
</evidence>
<dbReference type="Pfam" id="PF07676">
    <property type="entry name" value="PD40"/>
    <property type="match status" value="1"/>
</dbReference>
<name>A0A8J3BHX6_9ACTN</name>
<dbReference type="Proteomes" id="UP000662200">
    <property type="component" value="Unassembled WGS sequence"/>
</dbReference>
<proteinExistence type="predicted"/>
<protein>
    <submittedName>
        <fullName evidence="2">Uncharacterized protein</fullName>
    </submittedName>
</protein>
<sequence length="316" mass="32467">MVGALRGGSGAVLTAAAVAAGLLGAPAPARAAMPVFDKLVAYVRDGDVWVSRGPTERRVTTGGGHRRPRWSPDHTRLVVLRGDQVYVMKADGTARTRVTARPVGGAAWAPDGRSLALVSAACLGGPGVYRAPATGGALTALFPAACRDREIPPAPAPEAAGGSLTARLRHDDGVAWSPDGARIAFRGGDCEAVLDDCLTLGNVATGGERLVAGYGGGGSALTGFAVVPSFRPDGAALTYSAYAEGPTAAQDQPLHVEEQDLATGATRTRGEPLDRESTYVDGTRLLATTQYRSSSWIVLLAPAGRTLVRKGSQPAY</sequence>
<evidence type="ECO:0000313" key="3">
    <source>
        <dbReference type="Proteomes" id="UP000662200"/>
    </source>
</evidence>
<reference evidence="2" key="2">
    <citation type="submission" date="2020-09" db="EMBL/GenBank/DDBJ databases">
        <authorList>
            <person name="Sun Q."/>
            <person name="Ohkuma M."/>
        </authorList>
    </citation>
    <scope>NUCLEOTIDE SEQUENCE</scope>
    <source>
        <strain evidence="2">JCM 3091</strain>
    </source>
</reference>
<evidence type="ECO:0000256" key="1">
    <source>
        <dbReference type="SAM" id="SignalP"/>
    </source>
</evidence>
<feature type="chain" id="PRO_5035233351" evidence="1">
    <location>
        <begin position="32"/>
        <end position="316"/>
    </location>
</feature>
<dbReference type="InterPro" id="IPR011659">
    <property type="entry name" value="WD40"/>
</dbReference>
<keyword evidence="3" id="KW-1185">Reference proteome</keyword>
<dbReference type="SUPFAM" id="SSF82171">
    <property type="entry name" value="DPP6 N-terminal domain-like"/>
    <property type="match status" value="1"/>
</dbReference>
<dbReference type="InterPro" id="IPR011042">
    <property type="entry name" value="6-blade_b-propeller_TolB-like"/>
</dbReference>
<comment type="caution">
    <text evidence="2">The sequence shown here is derived from an EMBL/GenBank/DDBJ whole genome shotgun (WGS) entry which is preliminary data.</text>
</comment>